<keyword evidence="2" id="KW-1133">Transmembrane helix</keyword>
<dbReference type="PANTHER" id="PTHR35697:SF10">
    <property type="entry name" value="PROTEIN TRACHEARY ELEMENT DIFFERENTIATION-RELATED 6"/>
    <property type="match status" value="1"/>
</dbReference>
<proteinExistence type="predicted"/>
<accession>A0ABD2YEK0</accession>
<gene>
    <name evidence="3" type="ORF">ACH5RR_034128</name>
</gene>
<feature type="region of interest" description="Disordered" evidence="1">
    <location>
        <begin position="38"/>
        <end position="81"/>
    </location>
</feature>
<evidence type="ECO:0000313" key="4">
    <source>
        <dbReference type="Proteomes" id="UP001630127"/>
    </source>
</evidence>
<evidence type="ECO:0000256" key="1">
    <source>
        <dbReference type="SAM" id="MobiDB-lite"/>
    </source>
</evidence>
<sequence>MCSSGLIVARSSEHLIVEASLLSQIPWNQNSNFLKYGDSRATNTSSRSTTPCQTDNPTASSCHSTTETTPNHSTTSSSYCPTSTASIATRPQFDSHYNHIHVIRLSFVPCSLLVLWCFIKKGKKKTAVQETEIINIDEHLKVKEATVEGPRGPKTVVQSVEDDVHVNEIDIKNSKSN</sequence>
<reference evidence="3 4" key="1">
    <citation type="submission" date="2024-11" db="EMBL/GenBank/DDBJ databases">
        <title>A near-complete genome assembly of Cinchona calisaya.</title>
        <authorList>
            <person name="Lian D.C."/>
            <person name="Zhao X.W."/>
            <person name="Wei L."/>
        </authorList>
    </citation>
    <scope>NUCLEOTIDE SEQUENCE [LARGE SCALE GENOMIC DNA]</scope>
    <source>
        <tissue evidence="3">Nenye</tissue>
    </source>
</reference>
<dbReference type="EMBL" id="JBJUIK010000014">
    <property type="protein sequence ID" value="KAL3504287.1"/>
    <property type="molecule type" value="Genomic_DNA"/>
</dbReference>
<comment type="caution">
    <text evidence="3">The sequence shown here is derived from an EMBL/GenBank/DDBJ whole genome shotgun (WGS) entry which is preliminary data.</text>
</comment>
<evidence type="ECO:0000313" key="3">
    <source>
        <dbReference type="EMBL" id="KAL3504287.1"/>
    </source>
</evidence>
<dbReference type="InterPro" id="IPR044950">
    <property type="entry name" value="TED6/7"/>
</dbReference>
<feature type="compositionally biased region" description="Low complexity" evidence="1">
    <location>
        <begin position="64"/>
        <end position="81"/>
    </location>
</feature>
<feature type="transmembrane region" description="Helical" evidence="2">
    <location>
        <begin position="100"/>
        <end position="119"/>
    </location>
</feature>
<feature type="compositionally biased region" description="Low complexity" evidence="1">
    <location>
        <begin position="39"/>
        <end position="50"/>
    </location>
</feature>
<protein>
    <submittedName>
        <fullName evidence="3">Uncharacterized protein</fullName>
    </submittedName>
</protein>
<dbReference type="AlphaFoldDB" id="A0ABD2YEK0"/>
<dbReference type="PANTHER" id="PTHR35697">
    <property type="entry name" value="OS08G0108300 PROTEIN"/>
    <property type="match status" value="1"/>
</dbReference>
<keyword evidence="2" id="KW-0472">Membrane</keyword>
<keyword evidence="4" id="KW-1185">Reference proteome</keyword>
<feature type="compositionally biased region" description="Polar residues" evidence="1">
    <location>
        <begin position="51"/>
        <end position="63"/>
    </location>
</feature>
<keyword evidence="2" id="KW-0812">Transmembrane</keyword>
<dbReference type="Proteomes" id="UP001630127">
    <property type="component" value="Unassembled WGS sequence"/>
</dbReference>
<evidence type="ECO:0000256" key="2">
    <source>
        <dbReference type="SAM" id="Phobius"/>
    </source>
</evidence>
<name>A0ABD2YEK0_9GENT</name>
<organism evidence="3 4">
    <name type="scientific">Cinchona calisaya</name>
    <dbReference type="NCBI Taxonomy" id="153742"/>
    <lineage>
        <taxon>Eukaryota</taxon>
        <taxon>Viridiplantae</taxon>
        <taxon>Streptophyta</taxon>
        <taxon>Embryophyta</taxon>
        <taxon>Tracheophyta</taxon>
        <taxon>Spermatophyta</taxon>
        <taxon>Magnoliopsida</taxon>
        <taxon>eudicotyledons</taxon>
        <taxon>Gunneridae</taxon>
        <taxon>Pentapetalae</taxon>
        <taxon>asterids</taxon>
        <taxon>lamiids</taxon>
        <taxon>Gentianales</taxon>
        <taxon>Rubiaceae</taxon>
        <taxon>Cinchonoideae</taxon>
        <taxon>Cinchoneae</taxon>
        <taxon>Cinchona</taxon>
    </lineage>
</organism>